<evidence type="ECO:0000256" key="2">
    <source>
        <dbReference type="ARBA" id="ARBA00023004"/>
    </source>
</evidence>
<keyword evidence="2" id="KW-0408">Iron</keyword>
<sequence length="196" mass="23007">MSFATDPYQPLDDTEQVTRKVIEILRENDIPFQILTKGGTRACRDFDLYGPEDIFAATLTFLNEKDSRDWEPHAAIPRSRILALEMAKQKGIETFVSLEPVIDVKQTLEIIRQTHQLVDHFKIGRLNYDERARDINWRKFGIKAIELCRDCETDYYIKHDLAMYLDGIHFQSVDKRKVNRPLPEKKTKSQASFFER</sequence>
<keyword evidence="1" id="KW-0479">Metal-binding</keyword>
<dbReference type="GO" id="GO:0051536">
    <property type="term" value="F:iron-sulfur cluster binding"/>
    <property type="evidence" value="ECO:0007669"/>
    <property type="project" value="UniProtKB-KW"/>
</dbReference>
<dbReference type="GO" id="GO:0046872">
    <property type="term" value="F:metal ion binding"/>
    <property type="evidence" value="ECO:0007669"/>
    <property type="project" value="UniProtKB-KW"/>
</dbReference>
<keyword evidence="3" id="KW-0411">Iron-sulfur</keyword>
<dbReference type="Gene3D" id="3.80.30.30">
    <property type="match status" value="1"/>
</dbReference>
<dbReference type="PANTHER" id="PTHR43432:SF6">
    <property type="entry name" value="RADICAL SAM CORE DOMAIN-CONTAINING PROTEIN"/>
    <property type="match status" value="1"/>
</dbReference>
<evidence type="ECO:0000256" key="3">
    <source>
        <dbReference type="ARBA" id="ARBA00023014"/>
    </source>
</evidence>
<accession>X1IPQ7</accession>
<proteinExistence type="predicted"/>
<evidence type="ECO:0000313" key="4">
    <source>
        <dbReference type="EMBL" id="GAH71245.1"/>
    </source>
</evidence>
<dbReference type="InterPro" id="IPR040086">
    <property type="entry name" value="MJ0683-like"/>
</dbReference>
<evidence type="ECO:0000256" key="1">
    <source>
        <dbReference type="ARBA" id="ARBA00022723"/>
    </source>
</evidence>
<protein>
    <submittedName>
        <fullName evidence="4">Uncharacterized protein</fullName>
    </submittedName>
</protein>
<comment type="caution">
    <text evidence="4">The sequence shown here is derived from an EMBL/GenBank/DDBJ whole genome shotgun (WGS) entry which is preliminary data.</text>
</comment>
<organism evidence="4">
    <name type="scientific">marine sediment metagenome</name>
    <dbReference type="NCBI Taxonomy" id="412755"/>
    <lineage>
        <taxon>unclassified sequences</taxon>
        <taxon>metagenomes</taxon>
        <taxon>ecological metagenomes</taxon>
    </lineage>
</organism>
<name>X1IPQ7_9ZZZZ</name>
<gene>
    <name evidence="4" type="ORF">S03H2_45468</name>
</gene>
<dbReference type="AlphaFoldDB" id="X1IPQ7"/>
<dbReference type="EMBL" id="BARU01028489">
    <property type="protein sequence ID" value="GAH71245.1"/>
    <property type="molecule type" value="Genomic_DNA"/>
</dbReference>
<dbReference type="PANTHER" id="PTHR43432">
    <property type="entry name" value="SLR0285 PROTEIN"/>
    <property type="match status" value="1"/>
</dbReference>
<reference evidence="4" key="1">
    <citation type="journal article" date="2014" name="Front. Microbiol.">
        <title>High frequency of phylogenetically diverse reductive dehalogenase-homologous genes in deep subseafloor sedimentary metagenomes.</title>
        <authorList>
            <person name="Kawai M."/>
            <person name="Futagami T."/>
            <person name="Toyoda A."/>
            <person name="Takaki Y."/>
            <person name="Nishi S."/>
            <person name="Hori S."/>
            <person name="Arai W."/>
            <person name="Tsubouchi T."/>
            <person name="Morono Y."/>
            <person name="Uchiyama I."/>
            <person name="Ito T."/>
            <person name="Fujiyama A."/>
            <person name="Inagaki F."/>
            <person name="Takami H."/>
        </authorList>
    </citation>
    <scope>NUCLEOTIDE SEQUENCE</scope>
    <source>
        <strain evidence="4">Expedition CK06-06</strain>
    </source>
</reference>